<dbReference type="SMART" id="SM00363">
    <property type="entry name" value="S4"/>
    <property type="match status" value="1"/>
</dbReference>
<keyword evidence="2 4" id="KW-0694">RNA-binding</keyword>
<dbReference type="STRING" id="1499967.U27_04267"/>
<dbReference type="SUPFAM" id="SSF55174">
    <property type="entry name" value="Alpha-L RNA-binding motif"/>
    <property type="match status" value="1"/>
</dbReference>
<gene>
    <name evidence="7" type="ORF">U27_04267</name>
</gene>
<dbReference type="EC" id="5.4.99.-" evidence="5"/>
<dbReference type="InterPro" id="IPR036986">
    <property type="entry name" value="S4_RNA-bd_sf"/>
</dbReference>
<comment type="similarity">
    <text evidence="1 5">Belongs to the pseudouridine synthase RsuA family.</text>
</comment>
<dbReference type="GO" id="GO:0005829">
    <property type="term" value="C:cytosol"/>
    <property type="evidence" value="ECO:0007669"/>
    <property type="project" value="UniProtKB-ARBA"/>
</dbReference>
<reference evidence="7" key="1">
    <citation type="journal article" date="2015" name="PeerJ">
        <title>First genomic representation of candidate bacterial phylum KSB3 points to enhanced environmental sensing as a trigger of wastewater bulking.</title>
        <authorList>
            <person name="Sekiguchi Y."/>
            <person name="Ohashi A."/>
            <person name="Parks D.H."/>
            <person name="Yamauchi T."/>
            <person name="Tyson G.W."/>
            <person name="Hugenholtz P."/>
        </authorList>
    </citation>
    <scope>NUCLEOTIDE SEQUENCE [LARGE SCALE GENOMIC DNA]</scope>
</reference>
<evidence type="ECO:0000256" key="3">
    <source>
        <dbReference type="ARBA" id="ARBA00023235"/>
    </source>
</evidence>
<dbReference type="Gene3D" id="3.30.70.580">
    <property type="entry name" value="Pseudouridine synthase I, catalytic domain, N-terminal subdomain"/>
    <property type="match status" value="1"/>
</dbReference>
<dbReference type="InterPro" id="IPR020103">
    <property type="entry name" value="PsdUridine_synth_cat_dom_sf"/>
</dbReference>
<dbReference type="GO" id="GO:0000455">
    <property type="term" value="P:enzyme-directed rRNA pseudouridine synthesis"/>
    <property type="evidence" value="ECO:0007669"/>
    <property type="project" value="UniProtKB-ARBA"/>
</dbReference>
<accession>A0A081BY97</accession>
<keyword evidence="8" id="KW-1185">Reference proteome</keyword>
<dbReference type="HOGENOM" id="CLU_024979_1_2_0"/>
<evidence type="ECO:0000256" key="4">
    <source>
        <dbReference type="PROSITE-ProRule" id="PRU00182"/>
    </source>
</evidence>
<dbReference type="FunFam" id="3.30.70.1560:FF:000001">
    <property type="entry name" value="Pseudouridine synthase"/>
    <property type="match status" value="1"/>
</dbReference>
<organism evidence="7">
    <name type="scientific">Vecturithrix granuli</name>
    <dbReference type="NCBI Taxonomy" id="1499967"/>
    <lineage>
        <taxon>Bacteria</taxon>
        <taxon>Candidatus Moduliflexota</taxon>
        <taxon>Candidatus Vecturitrichia</taxon>
        <taxon>Candidatus Vecturitrichales</taxon>
        <taxon>Candidatus Vecturitrichaceae</taxon>
        <taxon>Candidatus Vecturithrix</taxon>
    </lineage>
</organism>
<dbReference type="Pfam" id="PF01479">
    <property type="entry name" value="S4"/>
    <property type="match status" value="1"/>
</dbReference>
<dbReference type="PROSITE" id="PS01149">
    <property type="entry name" value="PSI_RSU"/>
    <property type="match status" value="1"/>
</dbReference>
<dbReference type="InterPro" id="IPR000748">
    <property type="entry name" value="PsdUridine_synth_RsuA/RluB/E/F"/>
</dbReference>
<dbReference type="eggNOG" id="COG1187">
    <property type="taxonomic scope" value="Bacteria"/>
</dbReference>
<name>A0A081BY97_VECG1</name>
<dbReference type="EMBL" id="DF820465">
    <property type="protein sequence ID" value="GAK57302.1"/>
    <property type="molecule type" value="Genomic_DNA"/>
</dbReference>
<dbReference type="InterPro" id="IPR020094">
    <property type="entry name" value="TruA/RsuA/RluB/E/F_N"/>
</dbReference>
<sequence>MSVFMQERVQKILASAGIGSRRECEKLISQGCVTINGEVVTELGIKVDPQRAAIKVHGKLLQSPSIYQYLIVHKPQGVLTTMKPDPEGRPTLLSLFGRPLKTRVFPVGRLDMNSEGLVLLTNDGELTYRMTHPGFKLPKTYEVKVHGLPSKKILDILSNGVNLEDGRTQPAKVKIIRTTGKNTWLKLTIFEGKKRQIRRMCEKVRLPVSKLKRVMIGPLTLRGLERGQFRFLTNEEITQLKEAVKLS</sequence>
<evidence type="ECO:0000256" key="1">
    <source>
        <dbReference type="ARBA" id="ARBA00008348"/>
    </source>
</evidence>
<dbReference type="InterPro" id="IPR050343">
    <property type="entry name" value="RsuA_PseudoU_synthase"/>
</dbReference>
<proteinExistence type="inferred from homology"/>
<dbReference type="FunFam" id="3.10.290.10:FF:000003">
    <property type="entry name" value="Pseudouridine synthase"/>
    <property type="match status" value="1"/>
</dbReference>
<evidence type="ECO:0000313" key="8">
    <source>
        <dbReference type="Proteomes" id="UP000030661"/>
    </source>
</evidence>
<dbReference type="GO" id="GO:0120159">
    <property type="term" value="F:rRNA pseudouridine synthase activity"/>
    <property type="evidence" value="ECO:0007669"/>
    <property type="project" value="UniProtKB-ARBA"/>
</dbReference>
<dbReference type="AlphaFoldDB" id="A0A081BY97"/>
<dbReference type="SUPFAM" id="SSF55120">
    <property type="entry name" value="Pseudouridine synthase"/>
    <property type="match status" value="1"/>
</dbReference>
<feature type="domain" description="RNA-binding S4" evidence="6">
    <location>
        <begin position="7"/>
        <end position="71"/>
    </location>
</feature>
<dbReference type="GO" id="GO:0003723">
    <property type="term" value="F:RNA binding"/>
    <property type="evidence" value="ECO:0007669"/>
    <property type="project" value="UniProtKB-KW"/>
</dbReference>
<evidence type="ECO:0000256" key="5">
    <source>
        <dbReference type="RuleBase" id="RU003887"/>
    </source>
</evidence>
<dbReference type="InterPro" id="IPR018496">
    <property type="entry name" value="PsdUridine_synth_RsuA/RluB_CS"/>
</dbReference>
<dbReference type="CDD" id="cd00165">
    <property type="entry name" value="S4"/>
    <property type="match status" value="1"/>
</dbReference>
<dbReference type="Pfam" id="PF00849">
    <property type="entry name" value="PseudoU_synth_2"/>
    <property type="match status" value="1"/>
</dbReference>
<dbReference type="PROSITE" id="PS50889">
    <property type="entry name" value="S4"/>
    <property type="match status" value="1"/>
</dbReference>
<dbReference type="Gene3D" id="3.30.70.1560">
    <property type="entry name" value="Alpha-L RNA-binding motif"/>
    <property type="match status" value="1"/>
</dbReference>
<evidence type="ECO:0000259" key="6">
    <source>
        <dbReference type="SMART" id="SM00363"/>
    </source>
</evidence>
<dbReference type="Proteomes" id="UP000030661">
    <property type="component" value="Unassembled WGS sequence"/>
</dbReference>
<dbReference type="CDD" id="cd02870">
    <property type="entry name" value="PseudoU_synth_RsuA_like"/>
    <property type="match status" value="1"/>
</dbReference>
<dbReference type="Gene3D" id="3.10.290.10">
    <property type="entry name" value="RNA-binding S4 domain"/>
    <property type="match status" value="1"/>
</dbReference>
<dbReference type="InterPro" id="IPR006145">
    <property type="entry name" value="PsdUridine_synth_RsuA/RluA"/>
</dbReference>
<dbReference type="PANTHER" id="PTHR47683:SF2">
    <property type="entry name" value="RNA-BINDING S4 DOMAIN-CONTAINING PROTEIN"/>
    <property type="match status" value="1"/>
</dbReference>
<dbReference type="InterPro" id="IPR002942">
    <property type="entry name" value="S4_RNA-bd"/>
</dbReference>
<evidence type="ECO:0000256" key="2">
    <source>
        <dbReference type="ARBA" id="ARBA00022884"/>
    </source>
</evidence>
<dbReference type="InterPro" id="IPR042092">
    <property type="entry name" value="PsdUridine_s_RsuA/RluB/E/F_cat"/>
</dbReference>
<keyword evidence="3 5" id="KW-0413">Isomerase</keyword>
<protein>
    <recommendedName>
        <fullName evidence="5">Pseudouridine synthase</fullName>
        <ecNumber evidence="5">5.4.99.-</ecNumber>
    </recommendedName>
</protein>
<dbReference type="PANTHER" id="PTHR47683">
    <property type="entry name" value="PSEUDOURIDINE SYNTHASE FAMILY PROTEIN-RELATED"/>
    <property type="match status" value="1"/>
</dbReference>
<evidence type="ECO:0000313" key="7">
    <source>
        <dbReference type="EMBL" id="GAK57302.1"/>
    </source>
</evidence>
<dbReference type="NCBIfam" id="TIGR00093">
    <property type="entry name" value="pseudouridine synthase"/>
    <property type="match status" value="1"/>
</dbReference>